<reference evidence="1" key="1">
    <citation type="submission" date="2014-05" db="EMBL/GenBank/DDBJ databases">
        <authorList>
            <person name="Chronopoulou M."/>
        </authorList>
    </citation>
    <scope>NUCLEOTIDE SEQUENCE</scope>
    <source>
        <tissue evidence="1">Whole organism</tissue>
    </source>
</reference>
<evidence type="ECO:0000313" key="1">
    <source>
        <dbReference type="EMBL" id="CDW32915.1"/>
    </source>
</evidence>
<accession>A0A0K2U4G8</accession>
<sequence length="90" mass="9982">MAALNSNYSLHLVVVSLAGVEDELLGQVVTLLHNGGLQGVHVWVKCLVSLPLQSSRQGKVKWVQIRKKMMATCPWVKNQPCCRRTIGRCV</sequence>
<dbReference type="EMBL" id="HACA01015554">
    <property type="protein sequence ID" value="CDW32915.1"/>
    <property type="molecule type" value="Transcribed_RNA"/>
</dbReference>
<protein>
    <submittedName>
        <fullName evidence="1">Uncharacterized protein</fullName>
    </submittedName>
</protein>
<proteinExistence type="predicted"/>
<dbReference type="AlphaFoldDB" id="A0A0K2U4G8"/>
<organism evidence="1">
    <name type="scientific">Lepeophtheirus salmonis</name>
    <name type="common">Salmon louse</name>
    <name type="synonym">Caligus salmonis</name>
    <dbReference type="NCBI Taxonomy" id="72036"/>
    <lineage>
        <taxon>Eukaryota</taxon>
        <taxon>Metazoa</taxon>
        <taxon>Ecdysozoa</taxon>
        <taxon>Arthropoda</taxon>
        <taxon>Crustacea</taxon>
        <taxon>Multicrustacea</taxon>
        <taxon>Hexanauplia</taxon>
        <taxon>Copepoda</taxon>
        <taxon>Siphonostomatoida</taxon>
        <taxon>Caligidae</taxon>
        <taxon>Lepeophtheirus</taxon>
    </lineage>
</organism>
<name>A0A0K2U4G8_LEPSM</name>